<name>A0AAN7H2V9_9PEZI</name>
<accession>A0AAN7H2V9</accession>
<reference evidence="2" key="1">
    <citation type="journal article" date="2023" name="Mol. Phylogenet. Evol.">
        <title>Genome-scale phylogeny and comparative genomics of the fungal order Sordariales.</title>
        <authorList>
            <person name="Hensen N."/>
            <person name="Bonometti L."/>
            <person name="Westerberg I."/>
            <person name="Brannstrom I.O."/>
            <person name="Guillou S."/>
            <person name="Cros-Aarteil S."/>
            <person name="Calhoun S."/>
            <person name="Haridas S."/>
            <person name="Kuo A."/>
            <person name="Mondo S."/>
            <person name="Pangilinan J."/>
            <person name="Riley R."/>
            <person name="LaButti K."/>
            <person name="Andreopoulos B."/>
            <person name="Lipzen A."/>
            <person name="Chen C."/>
            <person name="Yan M."/>
            <person name="Daum C."/>
            <person name="Ng V."/>
            <person name="Clum A."/>
            <person name="Steindorff A."/>
            <person name="Ohm R.A."/>
            <person name="Martin F."/>
            <person name="Silar P."/>
            <person name="Natvig D.O."/>
            <person name="Lalanne C."/>
            <person name="Gautier V."/>
            <person name="Ament-Velasquez S.L."/>
            <person name="Kruys A."/>
            <person name="Hutchinson M.I."/>
            <person name="Powell A.J."/>
            <person name="Barry K."/>
            <person name="Miller A.N."/>
            <person name="Grigoriev I.V."/>
            <person name="Debuchy R."/>
            <person name="Gladieux P."/>
            <person name="Hiltunen Thoren M."/>
            <person name="Johannesson H."/>
        </authorList>
    </citation>
    <scope>NUCLEOTIDE SEQUENCE</scope>
    <source>
        <strain evidence="2">CBS 990.96</strain>
    </source>
</reference>
<organism evidence="2 3">
    <name type="scientific">Podospora fimiseda</name>
    <dbReference type="NCBI Taxonomy" id="252190"/>
    <lineage>
        <taxon>Eukaryota</taxon>
        <taxon>Fungi</taxon>
        <taxon>Dikarya</taxon>
        <taxon>Ascomycota</taxon>
        <taxon>Pezizomycotina</taxon>
        <taxon>Sordariomycetes</taxon>
        <taxon>Sordariomycetidae</taxon>
        <taxon>Sordariales</taxon>
        <taxon>Podosporaceae</taxon>
        <taxon>Podospora</taxon>
    </lineage>
</organism>
<evidence type="ECO:0000313" key="2">
    <source>
        <dbReference type="EMBL" id="KAK4227555.1"/>
    </source>
</evidence>
<dbReference type="GO" id="GO:0005655">
    <property type="term" value="C:nucleolar ribonuclease P complex"/>
    <property type="evidence" value="ECO:0007669"/>
    <property type="project" value="TreeGrafter"/>
</dbReference>
<sequence>MSTLTETLNFLTDAGHLLAHTSPEISGYLMSQRSGLMLENGLEQSEVQRQHVCDRCGHTMIGNQSIVDFKSFKKIKKKKSEPRKFGPTKIITCGRCDLKTQIKIPAPAPISKRIVKNQKTTKATPSLLDVSQDSQKANSNANSKKRAKSRKAGLQALLEQSKSSRPAGLGLSLADFMSK</sequence>
<feature type="compositionally biased region" description="Polar residues" evidence="1">
    <location>
        <begin position="117"/>
        <end position="135"/>
    </location>
</feature>
<keyword evidence="3" id="KW-1185">Reference proteome</keyword>
<dbReference type="GO" id="GO:0008033">
    <property type="term" value="P:tRNA processing"/>
    <property type="evidence" value="ECO:0007669"/>
    <property type="project" value="TreeGrafter"/>
</dbReference>
<dbReference type="EMBL" id="MU865329">
    <property type="protein sequence ID" value="KAK4227555.1"/>
    <property type="molecule type" value="Genomic_DNA"/>
</dbReference>
<dbReference type="AlphaFoldDB" id="A0AAN7H2V9"/>
<protein>
    <submittedName>
        <fullName evidence="2">Uncharacterized protein</fullName>
    </submittedName>
</protein>
<proteinExistence type="predicted"/>
<dbReference type="Pfam" id="PF04032">
    <property type="entry name" value="Rpr2"/>
    <property type="match status" value="1"/>
</dbReference>
<feature type="region of interest" description="Disordered" evidence="1">
    <location>
        <begin position="113"/>
        <end position="179"/>
    </location>
</feature>
<reference evidence="2" key="2">
    <citation type="submission" date="2023-05" db="EMBL/GenBank/DDBJ databases">
        <authorList>
            <consortium name="Lawrence Berkeley National Laboratory"/>
            <person name="Steindorff A."/>
            <person name="Hensen N."/>
            <person name="Bonometti L."/>
            <person name="Westerberg I."/>
            <person name="Brannstrom I.O."/>
            <person name="Guillou S."/>
            <person name="Cros-Aarteil S."/>
            <person name="Calhoun S."/>
            <person name="Haridas S."/>
            <person name="Kuo A."/>
            <person name="Mondo S."/>
            <person name="Pangilinan J."/>
            <person name="Riley R."/>
            <person name="Labutti K."/>
            <person name="Andreopoulos B."/>
            <person name="Lipzen A."/>
            <person name="Chen C."/>
            <person name="Yanf M."/>
            <person name="Daum C."/>
            <person name="Ng V."/>
            <person name="Clum A."/>
            <person name="Ohm R."/>
            <person name="Martin F."/>
            <person name="Silar P."/>
            <person name="Natvig D."/>
            <person name="Lalanne C."/>
            <person name="Gautier V."/>
            <person name="Ament-Velasquez S.L."/>
            <person name="Kruys A."/>
            <person name="Hutchinson M.I."/>
            <person name="Powell A.J."/>
            <person name="Barry K."/>
            <person name="Miller A.N."/>
            <person name="Grigoriev I.V."/>
            <person name="Debuchy R."/>
            <person name="Gladieux P."/>
            <person name="Thoren M.H."/>
            <person name="Johannesson H."/>
        </authorList>
    </citation>
    <scope>NUCLEOTIDE SEQUENCE</scope>
    <source>
        <strain evidence="2">CBS 990.96</strain>
    </source>
</reference>
<dbReference type="PANTHER" id="PTHR14742:SF3">
    <property type="entry name" value="RIBONUCLEASE MRP PROTEIN SUBUNIT SNM1"/>
    <property type="match status" value="1"/>
</dbReference>
<evidence type="ECO:0000256" key="1">
    <source>
        <dbReference type="SAM" id="MobiDB-lite"/>
    </source>
</evidence>
<evidence type="ECO:0000313" key="3">
    <source>
        <dbReference type="Proteomes" id="UP001301958"/>
    </source>
</evidence>
<gene>
    <name evidence="2" type="ORF">QBC38DRAFT_363798</name>
</gene>
<dbReference type="Proteomes" id="UP001301958">
    <property type="component" value="Unassembled WGS sequence"/>
</dbReference>
<comment type="caution">
    <text evidence="2">The sequence shown here is derived from an EMBL/GenBank/DDBJ whole genome shotgun (WGS) entry which is preliminary data.</text>
</comment>
<dbReference type="PANTHER" id="PTHR14742">
    <property type="entry name" value="RIBONUCLEASE P SUBUNIT P21"/>
    <property type="match status" value="1"/>
</dbReference>
<dbReference type="InterPro" id="IPR007175">
    <property type="entry name" value="Rpr2/Snm1/Rpp21"/>
</dbReference>